<keyword evidence="3" id="KW-1185">Reference proteome</keyword>
<organism evidence="2 3">
    <name type="scientific">Micromonospora coerulea</name>
    <dbReference type="NCBI Taxonomy" id="47856"/>
    <lineage>
        <taxon>Bacteria</taxon>
        <taxon>Bacillati</taxon>
        <taxon>Actinomycetota</taxon>
        <taxon>Actinomycetes</taxon>
        <taxon>Micromonosporales</taxon>
        <taxon>Micromonosporaceae</taxon>
        <taxon>Micromonospora</taxon>
    </lineage>
</organism>
<evidence type="ECO:0000313" key="2">
    <source>
        <dbReference type="EMBL" id="GAA4568189.1"/>
    </source>
</evidence>
<dbReference type="EMBL" id="BAABGU010000010">
    <property type="protein sequence ID" value="GAA4568189.1"/>
    <property type="molecule type" value="Genomic_DNA"/>
</dbReference>
<dbReference type="Proteomes" id="UP001500307">
    <property type="component" value="Unassembled WGS sequence"/>
</dbReference>
<comment type="caution">
    <text evidence="2">The sequence shown here is derived from an EMBL/GenBank/DDBJ whole genome shotgun (WGS) entry which is preliminary data.</text>
</comment>
<feature type="compositionally biased region" description="Basic and acidic residues" evidence="1">
    <location>
        <begin position="26"/>
        <end position="35"/>
    </location>
</feature>
<gene>
    <name evidence="2" type="ORF">GCM10023176_22100</name>
</gene>
<accession>A0ABP8SFC6</accession>
<evidence type="ECO:0000256" key="1">
    <source>
        <dbReference type="SAM" id="MobiDB-lite"/>
    </source>
</evidence>
<protein>
    <submittedName>
        <fullName evidence="2">Uncharacterized protein</fullName>
    </submittedName>
</protein>
<sequence>MRGRGDQSSADGDGRDQGEQTVYDPARADRSDGRPTRGVTMRGHGCHRHRLLLQPTAGRLARGKIEADDPQRSVPHIREAPG</sequence>
<proteinExistence type="predicted"/>
<feature type="compositionally biased region" description="Basic and acidic residues" evidence="1">
    <location>
        <begin position="63"/>
        <end position="82"/>
    </location>
</feature>
<feature type="region of interest" description="Disordered" evidence="1">
    <location>
        <begin position="1"/>
        <end position="82"/>
    </location>
</feature>
<reference evidence="3" key="1">
    <citation type="journal article" date="2019" name="Int. J. Syst. Evol. Microbiol.">
        <title>The Global Catalogue of Microorganisms (GCM) 10K type strain sequencing project: providing services to taxonomists for standard genome sequencing and annotation.</title>
        <authorList>
            <consortium name="The Broad Institute Genomics Platform"/>
            <consortium name="The Broad Institute Genome Sequencing Center for Infectious Disease"/>
            <person name="Wu L."/>
            <person name="Ma J."/>
        </authorList>
    </citation>
    <scope>NUCLEOTIDE SEQUENCE [LARGE SCALE GENOMIC DNA]</scope>
    <source>
        <strain evidence="3">JCM 3175</strain>
    </source>
</reference>
<feature type="compositionally biased region" description="Polar residues" evidence="1">
    <location>
        <begin position="1"/>
        <end position="10"/>
    </location>
</feature>
<name>A0ABP8SFC6_9ACTN</name>
<evidence type="ECO:0000313" key="3">
    <source>
        <dbReference type="Proteomes" id="UP001500307"/>
    </source>
</evidence>